<dbReference type="AlphaFoldDB" id="A0A0J6FHR3"/>
<evidence type="ECO:0000313" key="2">
    <source>
        <dbReference type="EMBL" id="KMM68364.1"/>
    </source>
</evidence>
<dbReference type="VEuPathDB" id="FungiDB:CPAG_04693"/>
<reference evidence="3" key="2">
    <citation type="journal article" date="2009" name="Genome Res.">
        <title>Comparative genomic analyses of the human fungal pathogens Coccidioides and their relatives.</title>
        <authorList>
            <person name="Sharpton T.J."/>
            <person name="Stajich J.E."/>
            <person name="Rounsley S.D."/>
            <person name="Gardner M.J."/>
            <person name="Wortman J.R."/>
            <person name="Jordar V.S."/>
            <person name="Maiti R."/>
            <person name="Kodira C.D."/>
            <person name="Neafsey D.E."/>
            <person name="Zeng Q."/>
            <person name="Hung C.-Y."/>
            <person name="McMahan C."/>
            <person name="Muszewska A."/>
            <person name="Grynberg M."/>
            <person name="Mandel M.A."/>
            <person name="Kellner E.M."/>
            <person name="Barker B.M."/>
            <person name="Galgiani J.N."/>
            <person name="Orbach M.J."/>
            <person name="Kirkland T.N."/>
            <person name="Cole G.T."/>
            <person name="Henn M.R."/>
            <person name="Birren B.W."/>
            <person name="Taylor J.W."/>
        </authorList>
    </citation>
    <scope>NUCLEOTIDE SEQUENCE [LARGE SCALE GENOMIC DNA]</scope>
    <source>
        <strain evidence="3">RMSCC 3488</strain>
    </source>
</reference>
<evidence type="ECO:0000313" key="3">
    <source>
        <dbReference type="Proteomes" id="UP000054567"/>
    </source>
</evidence>
<sequence length="110" mass="11806">MGIRDGGAGRHGGDAASTNACVPCATGIRTFDLHVSEGPSFFCIWRIKAAWLRRREGDADDLRGSFWPDWIFAAIVAIAIAIAPSILSVINEFSAAFGIKPSNPCEIEID</sequence>
<keyword evidence="1" id="KW-0472">Membrane</keyword>
<evidence type="ECO:0000256" key="1">
    <source>
        <dbReference type="SAM" id="Phobius"/>
    </source>
</evidence>
<reference evidence="3" key="3">
    <citation type="journal article" date="2010" name="Genome Res.">
        <title>Population genomic sequencing of Coccidioides fungi reveals recent hybridization and transposon control.</title>
        <authorList>
            <person name="Neafsey D.E."/>
            <person name="Barker B.M."/>
            <person name="Sharpton T.J."/>
            <person name="Stajich J.E."/>
            <person name="Park D.J."/>
            <person name="Whiston E."/>
            <person name="Hung C.-Y."/>
            <person name="McMahan C."/>
            <person name="White J."/>
            <person name="Sykes S."/>
            <person name="Heiman D."/>
            <person name="Young S."/>
            <person name="Zeng Q."/>
            <person name="Abouelleil A."/>
            <person name="Aftuck L."/>
            <person name="Bessette D."/>
            <person name="Brown A."/>
            <person name="FitzGerald M."/>
            <person name="Lui A."/>
            <person name="Macdonald J.P."/>
            <person name="Priest M."/>
            <person name="Orbach M.J."/>
            <person name="Galgiani J.N."/>
            <person name="Kirkland T.N."/>
            <person name="Cole G.T."/>
            <person name="Birren B.W."/>
            <person name="Henn M.R."/>
            <person name="Taylor J.W."/>
            <person name="Rounsley S.D."/>
        </authorList>
    </citation>
    <scope>NUCLEOTIDE SEQUENCE [LARGE SCALE GENOMIC DNA]</scope>
    <source>
        <strain evidence="3">RMSCC 3488</strain>
    </source>
</reference>
<reference evidence="2 3" key="1">
    <citation type="submission" date="2007-06" db="EMBL/GenBank/DDBJ databases">
        <title>The Genome Sequence of Coccidioides posadasii RMSCC_3488.</title>
        <authorList>
            <consortium name="Coccidioides Genome Resources Consortium"/>
            <consortium name="The Broad Institute Genome Sequencing Platform"/>
            <person name="Henn M.R."/>
            <person name="Sykes S."/>
            <person name="Young S."/>
            <person name="Jaffe D."/>
            <person name="Berlin A."/>
            <person name="Alvarez P."/>
            <person name="Butler J."/>
            <person name="Gnerre S."/>
            <person name="Grabherr M."/>
            <person name="Mauceli E."/>
            <person name="Brockman W."/>
            <person name="Kodira C."/>
            <person name="Alvarado L."/>
            <person name="Zeng Q."/>
            <person name="Crawford M."/>
            <person name="Antoine C."/>
            <person name="Devon K."/>
            <person name="Galgiani J."/>
            <person name="Orsborn K."/>
            <person name="Lewis M.L."/>
            <person name="Nusbaum C."/>
            <person name="Galagan J."/>
            <person name="Birren B."/>
        </authorList>
    </citation>
    <scope>NUCLEOTIDE SEQUENCE [LARGE SCALE GENOMIC DNA]</scope>
    <source>
        <strain evidence="2 3">RMSCC 3488</strain>
    </source>
</reference>
<accession>A0A0J6FHR3</accession>
<proteinExistence type="predicted"/>
<name>A0A0J6FHR3_COCPO</name>
<organism evidence="2 3">
    <name type="scientific">Coccidioides posadasii RMSCC 3488</name>
    <dbReference type="NCBI Taxonomy" id="454284"/>
    <lineage>
        <taxon>Eukaryota</taxon>
        <taxon>Fungi</taxon>
        <taxon>Dikarya</taxon>
        <taxon>Ascomycota</taxon>
        <taxon>Pezizomycotina</taxon>
        <taxon>Eurotiomycetes</taxon>
        <taxon>Eurotiomycetidae</taxon>
        <taxon>Onygenales</taxon>
        <taxon>Onygenaceae</taxon>
        <taxon>Coccidioides</taxon>
    </lineage>
</organism>
<gene>
    <name evidence="2" type="ORF">CPAG_04693</name>
</gene>
<dbReference type="Proteomes" id="UP000054567">
    <property type="component" value="Unassembled WGS sequence"/>
</dbReference>
<keyword evidence="1" id="KW-0812">Transmembrane</keyword>
<dbReference type="EMBL" id="DS268110">
    <property type="protein sequence ID" value="KMM68364.1"/>
    <property type="molecule type" value="Genomic_DNA"/>
</dbReference>
<keyword evidence="1" id="KW-1133">Transmembrane helix</keyword>
<protein>
    <submittedName>
        <fullName evidence="2">Uncharacterized protein</fullName>
    </submittedName>
</protein>
<feature type="transmembrane region" description="Helical" evidence="1">
    <location>
        <begin position="70"/>
        <end position="90"/>
    </location>
</feature>